<organism evidence="2 3">
    <name type="scientific">Trichinella pseudospiralis</name>
    <name type="common">Parasitic roundworm</name>
    <dbReference type="NCBI Taxonomy" id="6337"/>
    <lineage>
        <taxon>Eukaryota</taxon>
        <taxon>Metazoa</taxon>
        <taxon>Ecdysozoa</taxon>
        <taxon>Nematoda</taxon>
        <taxon>Enoplea</taxon>
        <taxon>Dorylaimia</taxon>
        <taxon>Trichinellida</taxon>
        <taxon>Trichinellidae</taxon>
        <taxon>Trichinella</taxon>
    </lineage>
</organism>
<dbReference type="AlphaFoldDB" id="A0A0V1C4S1"/>
<dbReference type="Proteomes" id="UP000054995">
    <property type="component" value="Unassembled WGS sequence"/>
</dbReference>
<sequence length="30" mass="3415">MGMISKIDKKSFLLLNIRTSIARSMAFSRV</sequence>
<evidence type="ECO:0000313" key="1">
    <source>
        <dbReference type="EMBL" id="KRY44254.1"/>
    </source>
</evidence>
<gene>
    <name evidence="1" type="ORF">T4D_2240</name>
    <name evidence="2" type="ORF">T4D_7701</name>
</gene>
<dbReference type="EMBL" id="JYDT01005572">
    <property type="protein sequence ID" value="KRY44254.1"/>
    <property type="molecule type" value="Genomic_DNA"/>
</dbReference>
<evidence type="ECO:0000313" key="3">
    <source>
        <dbReference type="Proteomes" id="UP000054995"/>
    </source>
</evidence>
<protein>
    <submittedName>
        <fullName evidence="2">Uncharacterized protein</fullName>
    </submittedName>
</protein>
<accession>A0A0V1C4S1</accession>
<reference evidence="2 3" key="1">
    <citation type="submission" date="2015-01" db="EMBL/GenBank/DDBJ databases">
        <title>Evolution of Trichinella species and genotypes.</title>
        <authorList>
            <person name="Korhonen P.K."/>
            <person name="Edoardo P."/>
            <person name="Giuseppe L.R."/>
            <person name="Gasser R.B."/>
        </authorList>
    </citation>
    <scope>NUCLEOTIDE SEQUENCE [LARGE SCALE GENOMIC DNA]</scope>
    <source>
        <strain evidence="2">ISS470</strain>
    </source>
</reference>
<comment type="caution">
    <text evidence="2">The sequence shown here is derived from an EMBL/GenBank/DDBJ whole genome shotgun (WGS) entry which is preliminary data.</text>
</comment>
<dbReference type="EMBL" id="JYDT01005549">
    <property type="protein sequence ID" value="KRY44308.1"/>
    <property type="molecule type" value="Genomic_DNA"/>
</dbReference>
<proteinExistence type="predicted"/>
<name>A0A0V1C4S1_TRIPS</name>
<keyword evidence="3" id="KW-1185">Reference proteome</keyword>
<evidence type="ECO:0000313" key="2">
    <source>
        <dbReference type="EMBL" id="KRY44308.1"/>
    </source>
</evidence>